<evidence type="ECO:0000313" key="4">
    <source>
        <dbReference type="EMBL" id="GCF95721.1"/>
    </source>
</evidence>
<feature type="domain" description="TsaA-like" evidence="3">
    <location>
        <begin position="3"/>
        <end position="127"/>
    </location>
</feature>
<dbReference type="InterPro" id="IPR036414">
    <property type="entry name" value="YaeB_N_sf"/>
</dbReference>
<keyword evidence="4" id="KW-0808">Transferase</keyword>
<comment type="similarity">
    <text evidence="2">Belongs to the tRNA methyltransferase O family.</text>
</comment>
<evidence type="ECO:0000313" key="5">
    <source>
        <dbReference type="Proteomes" id="UP000290567"/>
    </source>
</evidence>
<dbReference type="InterPro" id="IPR023370">
    <property type="entry name" value="TrmO-like_N"/>
</dbReference>
<gene>
    <name evidence="4" type="ORF">NRIC_36120</name>
</gene>
<dbReference type="EMBL" id="BJCC01000037">
    <property type="protein sequence ID" value="GCF95721.1"/>
    <property type="molecule type" value="Genomic_DNA"/>
</dbReference>
<protein>
    <submittedName>
        <fullName evidence="4">tRNA (N6-threonylcarbamoyladenosine(37)-N6)-methyltransferase TrmO</fullName>
    </submittedName>
</protein>
<reference evidence="5" key="1">
    <citation type="submission" date="2019-02" db="EMBL/GenBank/DDBJ databases">
        <title>Draft genome sequence of Enterococcus sp. Gos25-1.</title>
        <authorList>
            <person name="Tanaka N."/>
            <person name="Shiwa Y."/>
            <person name="Fujita N."/>
        </authorList>
    </citation>
    <scope>NUCLEOTIDE SEQUENCE [LARGE SCALE GENOMIC DNA]</scope>
    <source>
        <strain evidence="5">Gos25-1</strain>
    </source>
</reference>
<dbReference type="RefSeq" id="WP_146624093.1">
    <property type="nucleotide sequence ID" value="NZ_BJCC01000037.1"/>
</dbReference>
<dbReference type="PROSITE" id="PS51668">
    <property type="entry name" value="TSAA_2"/>
    <property type="match status" value="1"/>
</dbReference>
<dbReference type="PANTHER" id="PTHR12818">
    <property type="entry name" value="TRNA (ADENINE(37)-N6)-METHYLTRANSFERASE"/>
    <property type="match status" value="1"/>
</dbReference>
<proteinExistence type="inferred from homology"/>
<name>A0A4P5PH18_9ENTE</name>
<keyword evidence="1" id="KW-0949">S-adenosyl-L-methionine</keyword>
<evidence type="ECO:0000256" key="1">
    <source>
        <dbReference type="ARBA" id="ARBA00022691"/>
    </source>
</evidence>
<organism evidence="4 5">
    <name type="scientific">Enterococcus florum</name>
    <dbReference type="NCBI Taxonomy" id="2480627"/>
    <lineage>
        <taxon>Bacteria</taxon>
        <taxon>Bacillati</taxon>
        <taxon>Bacillota</taxon>
        <taxon>Bacilli</taxon>
        <taxon>Lactobacillales</taxon>
        <taxon>Enterococcaceae</taxon>
        <taxon>Enterococcus</taxon>
    </lineage>
</organism>
<accession>A0A4P5PH18</accession>
<dbReference type="CDD" id="cd09281">
    <property type="entry name" value="UPF0066"/>
    <property type="match status" value="1"/>
</dbReference>
<dbReference type="PANTHER" id="PTHR12818:SF0">
    <property type="entry name" value="TRNA (ADENINE(37)-N6)-METHYLTRANSFERASE"/>
    <property type="match status" value="1"/>
</dbReference>
<dbReference type="Proteomes" id="UP000290567">
    <property type="component" value="Unassembled WGS sequence"/>
</dbReference>
<keyword evidence="5" id="KW-1185">Reference proteome</keyword>
<keyword evidence="4" id="KW-0489">Methyltransferase</keyword>
<dbReference type="OrthoDB" id="9799092at2"/>
<dbReference type="GO" id="GO:0008168">
    <property type="term" value="F:methyltransferase activity"/>
    <property type="evidence" value="ECO:0007669"/>
    <property type="project" value="UniProtKB-KW"/>
</dbReference>
<evidence type="ECO:0000256" key="2">
    <source>
        <dbReference type="ARBA" id="ARBA00033753"/>
    </source>
</evidence>
<comment type="caution">
    <text evidence="4">The sequence shown here is derived from an EMBL/GenBank/DDBJ whole genome shotgun (WGS) entry which is preliminary data.</text>
</comment>
<dbReference type="AlphaFoldDB" id="A0A4P5PH18"/>
<evidence type="ECO:0000259" key="3">
    <source>
        <dbReference type="PROSITE" id="PS51668"/>
    </source>
</evidence>
<dbReference type="Gene3D" id="2.40.30.70">
    <property type="entry name" value="YaeB-like"/>
    <property type="match status" value="1"/>
</dbReference>
<dbReference type="InterPro" id="IPR036413">
    <property type="entry name" value="YaeB-like_sf"/>
</dbReference>
<sequence length="157" mass="17598">MKVTSIGTVRQEGDKAVITLIPEVKEGLKGLKDFSHVKVLYWFDQLDIPELRKQVIQEKPYVHGPEELGVFATRGPVRPNPIAVSIAEILAIDEVAGTIEVIYIDAESGSPVLDLKPYTPSSDIIETYHTPEWCRHWPQSYEASGAFDWSAEFNFPS</sequence>
<dbReference type="Pfam" id="PF01980">
    <property type="entry name" value="TrmO_N"/>
    <property type="match status" value="1"/>
</dbReference>
<dbReference type="GO" id="GO:0032259">
    <property type="term" value="P:methylation"/>
    <property type="evidence" value="ECO:0007669"/>
    <property type="project" value="UniProtKB-KW"/>
</dbReference>
<dbReference type="InterPro" id="IPR040372">
    <property type="entry name" value="YaeB-like"/>
</dbReference>
<dbReference type="SUPFAM" id="SSF118196">
    <property type="entry name" value="YaeB-like"/>
    <property type="match status" value="1"/>
</dbReference>